<keyword evidence="6 10" id="KW-0472">Membrane</keyword>
<keyword evidence="8" id="KW-0449">Lipoprotein</keyword>
<evidence type="ECO:0000256" key="5">
    <source>
        <dbReference type="ARBA" id="ARBA00022729"/>
    </source>
</evidence>
<evidence type="ECO:0000256" key="9">
    <source>
        <dbReference type="SAM" id="MobiDB-lite"/>
    </source>
</evidence>
<evidence type="ECO:0000256" key="8">
    <source>
        <dbReference type="ARBA" id="ARBA00023288"/>
    </source>
</evidence>
<evidence type="ECO:0000256" key="7">
    <source>
        <dbReference type="ARBA" id="ARBA00023180"/>
    </source>
</evidence>
<feature type="transmembrane region" description="Helical" evidence="10">
    <location>
        <begin position="345"/>
        <end position="364"/>
    </location>
</feature>
<evidence type="ECO:0000256" key="10">
    <source>
        <dbReference type="SAM" id="Phobius"/>
    </source>
</evidence>
<dbReference type="Gene3D" id="3.30.1680.40">
    <property type="match status" value="1"/>
</dbReference>
<keyword evidence="7" id="KW-0325">Glycoprotein</keyword>
<name>A0A1J0R8S8_9TRYP</name>
<keyword evidence="10" id="KW-0812">Transmembrane</keyword>
<accession>A0A1J0R8S8</accession>
<comment type="function">
    <text evidence="1">VSG forms a coat on the surface of the parasite. The trypanosome evades the immune response of the host by expressing a series of antigenically distinct VSGs from an estimated 1000 VSG genes.</text>
</comment>
<feature type="domain" description="Trypanosome variant surface glycoprotein B-type N-terminal" evidence="12">
    <location>
        <begin position="6"/>
        <end position="210"/>
    </location>
</feature>
<dbReference type="Pfam" id="PF13206">
    <property type="entry name" value="VSG_B"/>
    <property type="match status" value="1"/>
</dbReference>
<keyword evidence="3" id="KW-1003">Cell membrane</keyword>
<keyword evidence="10" id="KW-1133">Transmembrane helix</keyword>
<evidence type="ECO:0000256" key="2">
    <source>
        <dbReference type="ARBA" id="ARBA00004609"/>
    </source>
</evidence>
<sequence length="386" mass="41686">MRQKHDNLKKTTTEAHGKAVKAIKDAVYGAGHIEAADNFAYTKSEKCGSTGKAGTAGMAMVEDLICLCTKGSGSKTTECYTPGPAEINNNKVDGVRDIVNDMTANCPKMSADVHKTPALIAQRIAAFYAELGRQPAGQSTATGVTQYVLGKYSVSGCTVAATQQCVNYAGALGKGKTGIRWEKMLRSAEQHLLTGSHAAAELSSMTHRLQAAVQQAETARRAAAIEQEAEIAARAEAVQSNKKHGDQKKLAIDATTKTCNEKTDADTCRKYKKCQCDKTKKEGPKCVLSEEGKKEEEQSNQETGGKYGKTDSTCTGKPQGECKLPDCKWDSKICKYSSSPVNKKLALIAAYFISFIAFLILQNFKGLCFILCHLIKLINLLNYTNI</sequence>
<evidence type="ECO:0000259" key="11">
    <source>
        <dbReference type="Pfam" id="PF10659"/>
    </source>
</evidence>
<dbReference type="EMBL" id="KX700182">
    <property type="protein sequence ID" value="APD74138.1"/>
    <property type="molecule type" value="Genomic_DNA"/>
</dbReference>
<dbReference type="AlphaFoldDB" id="A0A1J0R8S8"/>
<evidence type="ECO:0000259" key="12">
    <source>
        <dbReference type="Pfam" id="PF13206"/>
    </source>
</evidence>
<keyword evidence="4" id="KW-0336">GPI-anchor</keyword>
<evidence type="ECO:0000256" key="4">
    <source>
        <dbReference type="ARBA" id="ARBA00022622"/>
    </source>
</evidence>
<evidence type="ECO:0000256" key="1">
    <source>
        <dbReference type="ARBA" id="ARBA00002523"/>
    </source>
</evidence>
<evidence type="ECO:0000256" key="6">
    <source>
        <dbReference type="ARBA" id="ARBA00023136"/>
    </source>
</evidence>
<feature type="region of interest" description="Disordered" evidence="9">
    <location>
        <begin position="289"/>
        <end position="310"/>
    </location>
</feature>
<keyword evidence="5" id="KW-0732">Signal</keyword>
<reference evidence="13" key="1">
    <citation type="submission" date="2016-08" db="EMBL/GenBank/DDBJ databases">
        <title>VSG repertoire of Trypanosoma brucei EATRO 1125.</title>
        <authorList>
            <person name="Cross G.A."/>
        </authorList>
    </citation>
    <scope>NUCLEOTIDE SEQUENCE</scope>
    <source>
        <strain evidence="13">EATRO 1125</strain>
    </source>
</reference>
<dbReference type="VEuPathDB" id="TriTrypDB:Tb927.10.16220"/>
<evidence type="ECO:0000256" key="3">
    <source>
        <dbReference type="ARBA" id="ARBA00022475"/>
    </source>
</evidence>
<dbReference type="InterPro" id="IPR019609">
    <property type="entry name" value="Variant_surf_glycoprt_trypan_C"/>
</dbReference>
<proteinExistence type="predicted"/>
<dbReference type="GO" id="GO:0005886">
    <property type="term" value="C:plasma membrane"/>
    <property type="evidence" value="ECO:0007669"/>
    <property type="project" value="UniProtKB-SubCell"/>
</dbReference>
<dbReference type="GO" id="GO:0098552">
    <property type="term" value="C:side of membrane"/>
    <property type="evidence" value="ECO:0007669"/>
    <property type="project" value="UniProtKB-KW"/>
</dbReference>
<dbReference type="InterPro" id="IPR025932">
    <property type="entry name" value="Trypano_VSG_B_N_dom"/>
</dbReference>
<dbReference type="Pfam" id="PF10659">
    <property type="entry name" value="Trypan_glycop_C"/>
    <property type="match status" value="1"/>
</dbReference>
<comment type="subcellular location">
    <subcellularLocation>
        <location evidence="2">Cell membrane</location>
        <topology evidence="2">Lipid-anchor</topology>
        <topology evidence="2">GPI-anchor</topology>
    </subcellularLocation>
</comment>
<organism evidence="13">
    <name type="scientific">Trypanosoma brucei</name>
    <dbReference type="NCBI Taxonomy" id="5691"/>
    <lineage>
        <taxon>Eukaryota</taxon>
        <taxon>Discoba</taxon>
        <taxon>Euglenozoa</taxon>
        <taxon>Kinetoplastea</taxon>
        <taxon>Metakinetoplastina</taxon>
        <taxon>Trypanosomatida</taxon>
        <taxon>Trypanosomatidae</taxon>
        <taxon>Trypanosoma</taxon>
    </lineage>
</organism>
<protein>
    <submittedName>
        <fullName evidence="13">Variant surface glycoprotein 1125.2676</fullName>
    </submittedName>
</protein>
<feature type="domain" description="Trypanosome variant surface glycoprotein C-terminal" evidence="11">
    <location>
        <begin position="259"/>
        <end position="355"/>
    </location>
</feature>
<evidence type="ECO:0000313" key="13">
    <source>
        <dbReference type="EMBL" id="APD74138.1"/>
    </source>
</evidence>